<keyword evidence="1" id="KW-0472">Membrane</keyword>
<evidence type="ECO:0000313" key="3">
    <source>
        <dbReference type="Proteomes" id="UP000076761"/>
    </source>
</evidence>
<feature type="transmembrane region" description="Helical" evidence="1">
    <location>
        <begin position="210"/>
        <end position="234"/>
    </location>
</feature>
<reference evidence="2 3" key="1">
    <citation type="journal article" date="2016" name="Mol. Biol. Evol.">
        <title>Comparative Genomics of Early-Diverging Mushroom-Forming Fungi Provides Insights into the Origins of Lignocellulose Decay Capabilities.</title>
        <authorList>
            <person name="Nagy L.G."/>
            <person name="Riley R."/>
            <person name="Tritt A."/>
            <person name="Adam C."/>
            <person name="Daum C."/>
            <person name="Floudas D."/>
            <person name="Sun H."/>
            <person name="Yadav J.S."/>
            <person name="Pangilinan J."/>
            <person name="Larsson K.H."/>
            <person name="Matsuura K."/>
            <person name="Barry K."/>
            <person name="Labutti K."/>
            <person name="Kuo R."/>
            <person name="Ohm R.A."/>
            <person name="Bhattacharya S.S."/>
            <person name="Shirouzu T."/>
            <person name="Yoshinaga Y."/>
            <person name="Martin F.M."/>
            <person name="Grigoriev I.V."/>
            <person name="Hibbett D.S."/>
        </authorList>
    </citation>
    <scope>NUCLEOTIDE SEQUENCE [LARGE SCALE GENOMIC DNA]</scope>
    <source>
        <strain evidence="2 3">HHB14362 ss-1</strain>
    </source>
</reference>
<dbReference type="Proteomes" id="UP000076761">
    <property type="component" value="Unassembled WGS sequence"/>
</dbReference>
<sequence>MPAPEQHNSRVVIQLNIPSLEDALNRLKCPGAYFAFYLALWASAIPLVVTALLDSYSWRGLPFMFYFVQAIVNSSTLAEVYLRTSYKGQRFLLSGATLLEVLFCITTVITWTLSIVPQHANLANTAAAIGAIATILRGVFQFLRLALIALKLTVQHPQDNPGGVFNFSEADVDSFDIRNLFADATDRSVRGLEEVLITSFKNAVLGTVRIAQLVLAIVAVITAFHDGFLLLILLNSSIVFEIIMVVYFRNYLSIPFAITIMDGLVCLLGSAAVVLIAKDPRDWRGPEKLTRVFTIIAGFVILARSVIQLLYYLYTIFLSCKIVFESSSETIRLVDDDENLKNAEDGSAVAEAHAAV</sequence>
<feature type="transmembrane region" description="Helical" evidence="1">
    <location>
        <begin position="289"/>
        <end position="314"/>
    </location>
</feature>
<proteinExistence type="predicted"/>
<name>A0A165PKJ3_9AGAM</name>
<dbReference type="AlphaFoldDB" id="A0A165PKJ3"/>
<evidence type="ECO:0000313" key="2">
    <source>
        <dbReference type="EMBL" id="KZT21169.1"/>
    </source>
</evidence>
<feature type="transmembrane region" description="Helical" evidence="1">
    <location>
        <begin position="34"/>
        <end position="57"/>
    </location>
</feature>
<dbReference type="EMBL" id="KV425610">
    <property type="protein sequence ID" value="KZT21169.1"/>
    <property type="molecule type" value="Genomic_DNA"/>
</dbReference>
<dbReference type="OrthoDB" id="3254717at2759"/>
<feature type="transmembrane region" description="Helical" evidence="1">
    <location>
        <begin position="254"/>
        <end position="277"/>
    </location>
</feature>
<protein>
    <submittedName>
        <fullName evidence="2">Uncharacterized protein</fullName>
    </submittedName>
</protein>
<dbReference type="InParanoid" id="A0A165PKJ3"/>
<keyword evidence="1" id="KW-0812">Transmembrane</keyword>
<feature type="transmembrane region" description="Helical" evidence="1">
    <location>
        <begin position="91"/>
        <end position="116"/>
    </location>
</feature>
<keyword evidence="1" id="KW-1133">Transmembrane helix</keyword>
<gene>
    <name evidence="2" type="ORF">NEOLEDRAFT_792026</name>
</gene>
<keyword evidence="3" id="KW-1185">Reference proteome</keyword>
<feature type="transmembrane region" description="Helical" evidence="1">
    <location>
        <begin position="122"/>
        <end position="143"/>
    </location>
</feature>
<accession>A0A165PKJ3</accession>
<evidence type="ECO:0000256" key="1">
    <source>
        <dbReference type="SAM" id="Phobius"/>
    </source>
</evidence>
<feature type="transmembrane region" description="Helical" evidence="1">
    <location>
        <begin position="63"/>
        <end position="82"/>
    </location>
</feature>
<organism evidence="2 3">
    <name type="scientific">Neolentinus lepideus HHB14362 ss-1</name>
    <dbReference type="NCBI Taxonomy" id="1314782"/>
    <lineage>
        <taxon>Eukaryota</taxon>
        <taxon>Fungi</taxon>
        <taxon>Dikarya</taxon>
        <taxon>Basidiomycota</taxon>
        <taxon>Agaricomycotina</taxon>
        <taxon>Agaricomycetes</taxon>
        <taxon>Gloeophyllales</taxon>
        <taxon>Gloeophyllaceae</taxon>
        <taxon>Neolentinus</taxon>
    </lineage>
</organism>